<evidence type="ECO:0000313" key="2">
    <source>
        <dbReference type="EMBL" id="KAL2053226.1"/>
    </source>
</evidence>
<gene>
    <name evidence="2" type="ORF">ABVK25_006551</name>
</gene>
<feature type="compositionally biased region" description="Polar residues" evidence="1">
    <location>
        <begin position="22"/>
        <end position="41"/>
    </location>
</feature>
<accession>A0ABR4B852</accession>
<evidence type="ECO:0000256" key="1">
    <source>
        <dbReference type="SAM" id="MobiDB-lite"/>
    </source>
</evidence>
<dbReference type="Proteomes" id="UP001590951">
    <property type="component" value="Unassembled WGS sequence"/>
</dbReference>
<feature type="compositionally biased region" description="Basic residues" evidence="1">
    <location>
        <begin position="1"/>
        <end position="14"/>
    </location>
</feature>
<feature type="region of interest" description="Disordered" evidence="1">
    <location>
        <begin position="1"/>
        <end position="57"/>
    </location>
</feature>
<protein>
    <submittedName>
        <fullName evidence="2">Uncharacterized protein</fullName>
    </submittedName>
</protein>
<reference evidence="2 3" key="1">
    <citation type="submission" date="2024-09" db="EMBL/GenBank/DDBJ databases">
        <title>Rethinking Asexuality: The Enigmatic Case of Functional Sexual Genes in Lepraria (Stereocaulaceae).</title>
        <authorList>
            <person name="Doellman M."/>
            <person name="Sun Y."/>
            <person name="Barcenas-Pena A."/>
            <person name="Lumbsch H.T."/>
            <person name="Grewe F."/>
        </authorList>
    </citation>
    <scope>NUCLEOTIDE SEQUENCE [LARGE SCALE GENOMIC DNA]</scope>
    <source>
        <strain evidence="2 3">Grewe 0041</strain>
    </source>
</reference>
<dbReference type="EMBL" id="JBHFEH010000022">
    <property type="protein sequence ID" value="KAL2053226.1"/>
    <property type="molecule type" value="Genomic_DNA"/>
</dbReference>
<comment type="caution">
    <text evidence="2">The sequence shown here is derived from an EMBL/GenBank/DDBJ whole genome shotgun (WGS) entry which is preliminary data.</text>
</comment>
<keyword evidence="3" id="KW-1185">Reference proteome</keyword>
<evidence type="ECO:0000313" key="3">
    <source>
        <dbReference type="Proteomes" id="UP001590951"/>
    </source>
</evidence>
<name>A0ABR4B852_9LECA</name>
<sequence length="119" mass="14078">MSRHNRRHTRGHKVSHPDHQFQSDSFAIPSLSTHLTTNSDPKLSLPRHPRRNNDVSARHWHNRYLAWQARERKQKEERERLEEEQRRIFGGDGLDAADDEGLCGRMMDYFTGLDYLEGE</sequence>
<organism evidence="2 3">
    <name type="scientific">Lepraria finkii</name>
    <dbReference type="NCBI Taxonomy" id="1340010"/>
    <lineage>
        <taxon>Eukaryota</taxon>
        <taxon>Fungi</taxon>
        <taxon>Dikarya</taxon>
        <taxon>Ascomycota</taxon>
        <taxon>Pezizomycotina</taxon>
        <taxon>Lecanoromycetes</taxon>
        <taxon>OSLEUM clade</taxon>
        <taxon>Lecanoromycetidae</taxon>
        <taxon>Lecanorales</taxon>
        <taxon>Lecanorineae</taxon>
        <taxon>Stereocaulaceae</taxon>
        <taxon>Lepraria</taxon>
    </lineage>
</organism>
<proteinExistence type="predicted"/>